<evidence type="ECO:0000313" key="6">
    <source>
        <dbReference type="Proteomes" id="UP000734854"/>
    </source>
</evidence>
<evidence type="ECO:0008006" key="7">
    <source>
        <dbReference type="Google" id="ProtNLM"/>
    </source>
</evidence>
<evidence type="ECO:0000256" key="3">
    <source>
        <dbReference type="ARBA" id="ARBA00022737"/>
    </source>
</evidence>
<dbReference type="Gene3D" id="2.130.10.10">
    <property type="entry name" value="YVTN repeat-like/Quinoprotein amine dehydrogenase"/>
    <property type="match status" value="1"/>
</dbReference>
<accession>A0A8J5EB07</accession>
<comment type="subcellular location">
    <subcellularLocation>
        <location evidence="1">Nucleus</location>
    </subcellularLocation>
</comment>
<evidence type="ECO:0000256" key="4">
    <source>
        <dbReference type="ARBA" id="ARBA00023242"/>
    </source>
</evidence>
<protein>
    <recommendedName>
        <fullName evidence="7">Nuclear pore complex protein NUP43</fullName>
    </recommendedName>
</protein>
<evidence type="ECO:0000256" key="1">
    <source>
        <dbReference type="ARBA" id="ARBA00004123"/>
    </source>
</evidence>
<comment type="caution">
    <text evidence="5">The sequence shown here is derived from an EMBL/GenBank/DDBJ whole genome shotgun (WGS) entry which is preliminary data.</text>
</comment>
<keyword evidence="3" id="KW-0677">Repeat</keyword>
<organism evidence="5 6">
    <name type="scientific">Zingiber officinale</name>
    <name type="common">Ginger</name>
    <name type="synonym">Amomum zingiber</name>
    <dbReference type="NCBI Taxonomy" id="94328"/>
    <lineage>
        <taxon>Eukaryota</taxon>
        <taxon>Viridiplantae</taxon>
        <taxon>Streptophyta</taxon>
        <taxon>Embryophyta</taxon>
        <taxon>Tracheophyta</taxon>
        <taxon>Spermatophyta</taxon>
        <taxon>Magnoliopsida</taxon>
        <taxon>Liliopsida</taxon>
        <taxon>Zingiberales</taxon>
        <taxon>Zingiberaceae</taxon>
        <taxon>Zingiber</taxon>
    </lineage>
</organism>
<keyword evidence="2" id="KW-0853">WD repeat</keyword>
<dbReference type="PANTHER" id="PTHR22652:SF0">
    <property type="entry name" value="NUCLEOPORIN NUP43"/>
    <property type="match status" value="1"/>
</dbReference>
<evidence type="ECO:0000313" key="5">
    <source>
        <dbReference type="EMBL" id="KAG6469742.1"/>
    </source>
</evidence>
<reference evidence="5 6" key="1">
    <citation type="submission" date="2020-08" db="EMBL/GenBank/DDBJ databases">
        <title>Plant Genome Project.</title>
        <authorList>
            <person name="Zhang R.-G."/>
        </authorList>
    </citation>
    <scope>NUCLEOTIDE SEQUENCE [LARGE SCALE GENOMIC DNA]</scope>
    <source>
        <tissue evidence="5">Rhizome</tissue>
    </source>
</reference>
<dbReference type="Proteomes" id="UP000734854">
    <property type="component" value="Unassembled WGS sequence"/>
</dbReference>
<dbReference type="PANTHER" id="PTHR22652">
    <property type="entry name" value="NUCLEOPORIN NUP43"/>
    <property type="match status" value="1"/>
</dbReference>
<keyword evidence="6" id="KW-1185">Reference proteome</keyword>
<dbReference type="GO" id="GO:0031080">
    <property type="term" value="C:nuclear pore outer ring"/>
    <property type="evidence" value="ECO:0007669"/>
    <property type="project" value="TreeGrafter"/>
</dbReference>
<sequence length="435" mass="47033">MAEYGDILHRLPQSKSVDAVRWLSSVSAFDRFVASAVHDPDAALPAAASAIEIHSLILAPSADSSSREHPCLHLRSSWPSSSRISALRSSPTPYKHLAVAASTLSGSLHVLFVDPVDGSIESELSIPNDRSLHAGVVSAIDLLEGGRECVTVGEDGRVNLASIGESRMDYRRVYDSRGLASYTAVRWASPVEFATGGLGFGVQWWDPRKPGGFVSQFTSNWAQGKTTGIVHSIDIHPSRKHICMVGGSAGTVFAWDLRYPQQPILLSGAGGPELLSDIDEVWQVQYDSHTLSSSVNSATSAKLLPVMMCSEEGILAVLEQECYILAANLPHGYRLGYALGASQMIEAMGSDDFSLGLDDYESRTTSHTPVYLLRVTGEEPKRLLQEYCAINSFDIDPQNPSDVVCALEWEAVGILMRPKAGNYASSFGRLPPSFH</sequence>
<name>A0A8J5EB07_ZINOF</name>
<dbReference type="InterPro" id="IPR036322">
    <property type="entry name" value="WD40_repeat_dom_sf"/>
</dbReference>
<keyword evidence="4" id="KW-0539">Nucleus</keyword>
<evidence type="ECO:0000256" key="2">
    <source>
        <dbReference type="ARBA" id="ARBA00022574"/>
    </source>
</evidence>
<gene>
    <name evidence="5" type="ORF">ZIOFF_070673</name>
</gene>
<dbReference type="InterPro" id="IPR015943">
    <property type="entry name" value="WD40/YVTN_repeat-like_dom_sf"/>
</dbReference>
<dbReference type="SUPFAM" id="SSF50978">
    <property type="entry name" value="WD40 repeat-like"/>
    <property type="match status" value="1"/>
</dbReference>
<dbReference type="EMBL" id="JACMSC010000021">
    <property type="protein sequence ID" value="KAG6469742.1"/>
    <property type="molecule type" value="Genomic_DNA"/>
</dbReference>
<dbReference type="AlphaFoldDB" id="A0A8J5EB07"/>
<proteinExistence type="predicted"/>